<proteinExistence type="predicted"/>
<dbReference type="RefSeq" id="WP_044837198.1">
    <property type="nucleotide sequence ID" value="NZ_CP059733.1"/>
</dbReference>
<reference evidence="1 2" key="2">
    <citation type="journal article" date="2022" name="Mar. Drugs">
        <title>Bioassay-Guided Fractionation Leads to the Detection of Cholic Acid Generated by the Rare Thalassomonas sp.</title>
        <authorList>
            <person name="Pheiffer F."/>
            <person name="Schneider Y.K."/>
            <person name="Hansen E.H."/>
            <person name="Andersen J.H."/>
            <person name="Isaksson J."/>
            <person name="Busche T."/>
            <person name="R C."/>
            <person name="Kalinowski J."/>
            <person name="Zyl L.V."/>
            <person name="Trindade M."/>
        </authorList>
    </citation>
    <scope>NUCLEOTIDE SEQUENCE [LARGE SCALE GENOMIC DNA]</scope>
    <source>
        <strain evidence="1 2">XOM25</strain>
    </source>
</reference>
<accession>A0AAE9Z0X9</accession>
<gene>
    <name evidence="1" type="ORF">SG34_023050</name>
</gene>
<dbReference type="KEGG" id="tvd:SG34_023050"/>
<reference evidence="1 2" key="1">
    <citation type="journal article" date="2015" name="Genome Announc.">
        <title>Draft Genome Sequences of Marine Isolates of Thalassomonas viridans and Thalassomonas actiniarum.</title>
        <authorList>
            <person name="Olonade I."/>
            <person name="van Zyl L.J."/>
            <person name="Trindade M."/>
        </authorList>
    </citation>
    <scope>NUCLEOTIDE SEQUENCE [LARGE SCALE GENOMIC DNA]</scope>
    <source>
        <strain evidence="1 2">XOM25</strain>
    </source>
</reference>
<dbReference type="AlphaFoldDB" id="A0AAE9Z0X9"/>
<evidence type="ECO:0000313" key="1">
    <source>
        <dbReference type="EMBL" id="WDE04192.1"/>
    </source>
</evidence>
<keyword evidence="2" id="KW-1185">Reference proteome</keyword>
<organism evidence="1 2">
    <name type="scientific">Thalassomonas viridans</name>
    <dbReference type="NCBI Taxonomy" id="137584"/>
    <lineage>
        <taxon>Bacteria</taxon>
        <taxon>Pseudomonadati</taxon>
        <taxon>Pseudomonadota</taxon>
        <taxon>Gammaproteobacteria</taxon>
        <taxon>Alteromonadales</taxon>
        <taxon>Colwelliaceae</taxon>
        <taxon>Thalassomonas</taxon>
    </lineage>
</organism>
<protein>
    <submittedName>
        <fullName evidence="1">Uncharacterized protein</fullName>
    </submittedName>
</protein>
<dbReference type="Proteomes" id="UP000032352">
    <property type="component" value="Chromosome"/>
</dbReference>
<evidence type="ECO:0000313" key="2">
    <source>
        <dbReference type="Proteomes" id="UP000032352"/>
    </source>
</evidence>
<name>A0AAE9Z0X9_9GAMM</name>
<sequence length="97" mass="11307">MSESNSTSGDAPLDEEARREQLSSEFIDLVDDFSKFSEECAFLFDGFSAVAQEPESITPDTSEGIRHLCFWLKYEVIGYRYKIDELRERWKAIKREL</sequence>
<dbReference type="EMBL" id="CP059733">
    <property type="protein sequence ID" value="WDE04192.1"/>
    <property type="molecule type" value="Genomic_DNA"/>
</dbReference>